<dbReference type="InterPro" id="IPR011009">
    <property type="entry name" value="Kinase-like_dom_sf"/>
</dbReference>
<evidence type="ECO:0000256" key="10">
    <source>
        <dbReference type="PIRSR" id="PIRSR038172-1"/>
    </source>
</evidence>
<dbReference type="InterPro" id="IPR000719">
    <property type="entry name" value="Prot_kinase_dom"/>
</dbReference>
<evidence type="ECO:0000256" key="1">
    <source>
        <dbReference type="ARBA" id="ARBA00001946"/>
    </source>
</evidence>
<feature type="domain" description="CNH" evidence="15">
    <location>
        <begin position="479"/>
        <end position="794"/>
    </location>
</feature>
<organism evidence="16 17">
    <name type="scientific">Neolamprologus brichardi</name>
    <name type="common">Fairy cichlid</name>
    <name type="synonym">Lamprologus brichardi</name>
    <dbReference type="NCBI Taxonomy" id="32507"/>
    <lineage>
        <taxon>Eukaryota</taxon>
        <taxon>Metazoa</taxon>
        <taxon>Chordata</taxon>
        <taxon>Craniata</taxon>
        <taxon>Vertebrata</taxon>
        <taxon>Euteleostomi</taxon>
        <taxon>Actinopterygii</taxon>
        <taxon>Neopterygii</taxon>
        <taxon>Teleostei</taxon>
        <taxon>Neoteleostei</taxon>
        <taxon>Acanthomorphata</taxon>
        <taxon>Ovalentaria</taxon>
        <taxon>Cichlomorphae</taxon>
        <taxon>Cichliformes</taxon>
        <taxon>Cichlidae</taxon>
        <taxon>African cichlids</taxon>
        <taxon>Pseudocrenilabrinae</taxon>
        <taxon>Lamprologini</taxon>
        <taxon>Neolamprologus</taxon>
    </lineage>
</organism>
<comment type="catalytic activity">
    <reaction evidence="9">
        <text>L-threonyl-[protein] + ATP = O-phospho-L-threonyl-[protein] + ADP + H(+)</text>
        <dbReference type="Rhea" id="RHEA:46608"/>
        <dbReference type="Rhea" id="RHEA-COMP:11060"/>
        <dbReference type="Rhea" id="RHEA-COMP:11605"/>
        <dbReference type="ChEBI" id="CHEBI:15378"/>
        <dbReference type="ChEBI" id="CHEBI:30013"/>
        <dbReference type="ChEBI" id="CHEBI:30616"/>
        <dbReference type="ChEBI" id="CHEBI:61977"/>
        <dbReference type="ChEBI" id="CHEBI:456216"/>
        <dbReference type="EC" id="2.7.11.1"/>
    </reaction>
</comment>
<dbReference type="InterPro" id="IPR017441">
    <property type="entry name" value="Protein_kinase_ATP_BS"/>
</dbReference>
<evidence type="ECO:0000256" key="7">
    <source>
        <dbReference type="ARBA" id="ARBA00022777"/>
    </source>
</evidence>
<keyword evidence="7 9" id="KW-0418">Kinase</keyword>
<evidence type="ECO:0000259" key="15">
    <source>
        <dbReference type="PROSITE" id="PS50219"/>
    </source>
</evidence>
<dbReference type="PROSITE" id="PS50011">
    <property type="entry name" value="PROTEIN_KINASE_DOM"/>
    <property type="match status" value="1"/>
</dbReference>
<keyword evidence="4" id="KW-0597">Phosphoprotein</keyword>
<feature type="binding site" evidence="11">
    <location>
        <begin position="26"/>
        <end position="34"/>
    </location>
    <ligand>
        <name>ATP</name>
        <dbReference type="ChEBI" id="CHEBI:30616"/>
    </ligand>
</feature>
<evidence type="ECO:0000256" key="5">
    <source>
        <dbReference type="ARBA" id="ARBA00022679"/>
    </source>
</evidence>
<dbReference type="Proteomes" id="UP000261580">
    <property type="component" value="Unassembled WGS sequence"/>
</dbReference>
<evidence type="ECO:0000256" key="12">
    <source>
        <dbReference type="PROSITE-ProRule" id="PRU10141"/>
    </source>
</evidence>
<accession>A0A3Q4MEK8</accession>
<dbReference type="InterPro" id="IPR050629">
    <property type="entry name" value="STE20/SPS1-PAK"/>
</dbReference>
<dbReference type="FunFam" id="1.10.510.10:FF:000031">
    <property type="entry name" value="Mitogen-activated protein kinase kinase kinase kinase"/>
    <property type="match status" value="1"/>
</dbReference>
<evidence type="ECO:0000256" key="4">
    <source>
        <dbReference type="ARBA" id="ARBA00022553"/>
    </source>
</evidence>
<evidence type="ECO:0000313" key="16">
    <source>
        <dbReference type="Ensembl" id="ENSNBRP00000008044.1"/>
    </source>
</evidence>
<feature type="domain" description="Protein kinase" evidence="14">
    <location>
        <begin position="20"/>
        <end position="272"/>
    </location>
</feature>
<dbReference type="GO" id="GO:0005524">
    <property type="term" value="F:ATP binding"/>
    <property type="evidence" value="ECO:0007669"/>
    <property type="project" value="UniProtKB-UniRule"/>
</dbReference>
<keyword evidence="5 9" id="KW-0808">Transferase</keyword>
<dbReference type="Pfam" id="PF00069">
    <property type="entry name" value="Pkinase"/>
    <property type="match status" value="1"/>
</dbReference>
<dbReference type="EC" id="2.7.11.1" evidence="9"/>
<keyword evidence="17" id="KW-1185">Reference proteome</keyword>
<feature type="compositionally biased region" description="Low complexity" evidence="13">
    <location>
        <begin position="402"/>
        <end position="420"/>
    </location>
</feature>
<evidence type="ECO:0000256" key="11">
    <source>
        <dbReference type="PIRSR" id="PIRSR038172-2"/>
    </source>
</evidence>
<evidence type="ECO:0000313" key="17">
    <source>
        <dbReference type="Proteomes" id="UP000261580"/>
    </source>
</evidence>
<comment type="cofactor">
    <cofactor evidence="1 9">
        <name>Mg(2+)</name>
        <dbReference type="ChEBI" id="CHEBI:18420"/>
    </cofactor>
</comment>
<evidence type="ECO:0000256" key="2">
    <source>
        <dbReference type="ARBA" id="ARBA00008874"/>
    </source>
</evidence>
<feature type="active site" description="Proton acceptor" evidence="10">
    <location>
        <position position="140"/>
    </location>
</feature>
<comment type="catalytic activity">
    <reaction evidence="9">
        <text>L-seryl-[protein] + ATP = O-phospho-L-seryl-[protein] + ADP + H(+)</text>
        <dbReference type="Rhea" id="RHEA:17989"/>
        <dbReference type="Rhea" id="RHEA-COMP:9863"/>
        <dbReference type="Rhea" id="RHEA-COMP:11604"/>
        <dbReference type="ChEBI" id="CHEBI:15378"/>
        <dbReference type="ChEBI" id="CHEBI:29999"/>
        <dbReference type="ChEBI" id="CHEBI:30616"/>
        <dbReference type="ChEBI" id="CHEBI:83421"/>
        <dbReference type="ChEBI" id="CHEBI:456216"/>
        <dbReference type="EC" id="2.7.11.1"/>
    </reaction>
</comment>
<evidence type="ECO:0000259" key="14">
    <source>
        <dbReference type="PROSITE" id="PS50011"/>
    </source>
</evidence>
<name>A0A3Q4MEK8_NEOBR</name>
<dbReference type="InterPro" id="IPR021160">
    <property type="entry name" value="MAPKKKK"/>
</dbReference>
<dbReference type="PANTHER" id="PTHR48012">
    <property type="entry name" value="STERILE20-LIKE KINASE, ISOFORM B-RELATED"/>
    <property type="match status" value="1"/>
</dbReference>
<keyword evidence="8 9" id="KW-0067">ATP-binding</keyword>
<dbReference type="PIRSF" id="PIRSF038172">
    <property type="entry name" value="MAPKKKK"/>
    <property type="match status" value="1"/>
</dbReference>
<protein>
    <recommendedName>
        <fullName evidence="9">Mitogen-activated protein kinase kinase kinase kinase</fullName>
        <ecNumber evidence="9">2.7.11.1</ecNumber>
    </recommendedName>
</protein>
<reference evidence="16" key="1">
    <citation type="submission" date="2025-08" db="UniProtKB">
        <authorList>
            <consortium name="Ensembl"/>
        </authorList>
    </citation>
    <scope>IDENTIFICATION</scope>
</reference>
<dbReference type="PROSITE" id="PS50219">
    <property type="entry name" value="CNH"/>
    <property type="match status" value="1"/>
</dbReference>
<dbReference type="GeneTree" id="ENSGT00940000158072"/>
<dbReference type="PANTHER" id="PTHR48012:SF19">
    <property type="entry name" value="MITOGEN-ACTIVATED PROTEIN KINASE KINASE KINASE KINASE 5"/>
    <property type="match status" value="1"/>
</dbReference>
<evidence type="ECO:0000256" key="6">
    <source>
        <dbReference type="ARBA" id="ARBA00022741"/>
    </source>
</evidence>
<dbReference type="SUPFAM" id="SSF56112">
    <property type="entry name" value="Protein kinase-like (PK-like)"/>
    <property type="match status" value="1"/>
</dbReference>
<sequence>MDIFTRPSNEIQRRNPQHDFELIQRVGSGTYGDVYKARNIQTGELAAVKVIKLEPGDDFSIIQQEIFMVKECKHHNIVAYFGSYLCREKLWICMEYCGGGSLQDIYHVTGPLSELQIAYVCRETLQGLGYLHSKGKMHRDIKVQFPVILLTADFGVAAKITATIAKRKSFIGTPYWMAPEVAAVEKNGGYNQLCDVWAVGITAIELAELQPPMFDLHPMRALFLMSKSSFQPPKLKDKSKWSPAFHNFVKVCLTKNPKKRPTAEKILGHVFMAQTGLTRRLAMELIDKMNNPDNHQNFGEMDEDDLEVITDSKSYIEICVVRRLSKKIKANPVNKLDVKDNDFSPWSPFADGGITTSASSEEMGLNDERSVTVKRFPNSENGPSQVARRQSTPEQGNKVENSSPDLLSASVSSPGLLSHSSDPDNDSDGSVNGGSPKPPSSEQNRKEKKEFPVKAAFFELCCFSLQMGACFSKVFDGCPLKINCATSWIHPDTKDQYLIFGTEDGIYTLNLNELHEATMEQLFPRKCTWLYVINNNLMSLSGKTFQLYSHNLIGLFEQMKKPGLAAQFQTHRFPLPKRFALTTKIPDTKGCHKCCIVRNPYTGHKYLCGALQSGIVLLQWYEPMQRFMLIKHFDFPLPSPLKVFEMLVVPEQEYPLVCVAISQATEPSQVVCFETINLNSCSSWFTEIGPGKSNITTIIIFLSPENVKIVNLLGRLKSNKKLASELSFDFCIEAVGKISERHQCLKEVTQEISDPSRVFRLLGSDRVVVLESRPTDNPTALSNLYILAGHENSY</sequence>
<dbReference type="Gene3D" id="1.10.510.10">
    <property type="entry name" value="Transferase(Phosphotransferase) domain 1"/>
    <property type="match status" value="1"/>
</dbReference>
<dbReference type="InterPro" id="IPR001180">
    <property type="entry name" value="CNH_dom"/>
</dbReference>
<keyword evidence="6 9" id="KW-0547">Nucleotide-binding</keyword>
<comment type="similarity">
    <text evidence="2 9">Belongs to the protein kinase superfamily. STE Ser/Thr protein kinase family. STE20 subfamily.</text>
</comment>
<feature type="binding site" evidence="11 12">
    <location>
        <position position="49"/>
    </location>
    <ligand>
        <name>ATP</name>
        <dbReference type="ChEBI" id="CHEBI:30616"/>
    </ligand>
</feature>
<evidence type="ECO:0000256" key="13">
    <source>
        <dbReference type="SAM" id="MobiDB-lite"/>
    </source>
</evidence>
<dbReference type="OMA" id="XQYIIFG"/>
<evidence type="ECO:0000256" key="9">
    <source>
        <dbReference type="PIRNR" id="PIRNR038172"/>
    </source>
</evidence>
<dbReference type="GO" id="GO:0008349">
    <property type="term" value="F:MAP kinase kinase kinase kinase activity"/>
    <property type="evidence" value="ECO:0007669"/>
    <property type="project" value="InterPro"/>
</dbReference>
<feature type="compositionally biased region" description="Polar residues" evidence="13">
    <location>
        <begin position="378"/>
        <end position="401"/>
    </location>
</feature>
<evidence type="ECO:0000256" key="8">
    <source>
        <dbReference type="ARBA" id="ARBA00022840"/>
    </source>
</evidence>
<dbReference type="Ensembl" id="ENSNBRT00000008269.1">
    <property type="protein sequence ID" value="ENSNBRP00000008044.1"/>
    <property type="gene ID" value="ENSNBRG00000006149.1"/>
</dbReference>
<dbReference type="PROSITE" id="PS00107">
    <property type="entry name" value="PROTEIN_KINASE_ATP"/>
    <property type="match status" value="1"/>
</dbReference>
<keyword evidence="3 9" id="KW-0723">Serine/threonine-protein kinase</keyword>
<proteinExistence type="inferred from homology"/>
<dbReference type="GO" id="GO:0106310">
    <property type="term" value="F:protein serine kinase activity"/>
    <property type="evidence" value="ECO:0007669"/>
    <property type="project" value="RHEA"/>
</dbReference>
<reference evidence="16" key="2">
    <citation type="submission" date="2025-09" db="UniProtKB">
        <authorList>
            <consortium name="Ensembl"/>
        </authorList>
    </citation>
    <scope>IDENTIFICATION</scope>
</reference>
<dbReference type="STRING" id="32507.ENSNBRP00000008044"/>
<comment type="function">
    <text evidence="9">Serine/threonine kinase that plays a role in the response to environmental stress. Appears to act upstream of the JUN N-terminal pathway.</text>
</comment>
<dbReference type="GO" id="GO:0005737">
    <property type="term" value="C:cytoplasm"/>
    <property type="evidence" value="ECO:0007669"/>
    <property type="project" value="TreeGrafter"/>
</dbReference>
<dbReference type="SMART" id="SM00036">
    <property type="entry name" value="CNH"/>
    <property type="match status" value="1"/>
</dbReference>
<dbReference type="AlphaFoldDB" id="A0A3Q4MEK8"/>
<dbReference type="Bgee" id="ENSNBRG00000006149">
    <property type="expression patterns" value="Expressed in blood and 8 other cell types or tissues"/>
</dbReference>
<dbReference type="Pfam" id="PF00780">
    <property type="entry name" value="CNH"/>
    <property type="match status" value="1"/>
</dbReference>
<feature type="region of interest" description="Disordered" evidence="13">
    <location>
        <begin position="354"/>
        <end position="448"/>
    </location>
</feature>
<evidence type="ECO:0000256" key="3">
    <source>
        <dbReference type="ARBA" id="ARBA00022527"/>
    </source>
</evidence>